<evidence type="ECO:0000256" key="1">
    <source>
        <dbReference type="SAM" id="Coils"/>
    </source>
</evidence>
<feature type="coiled-coil region" evidence="1">
    <location>
        <begin position="743"/>
        <end position="777"/>
    </location>
</feature>
<gene>
    <name evidence="3" type="ORF">Tci_061521</name>
</gene>
<comment type="caution">
    <text evidence="3">The sequence shown here is derived from an EMBL/GenBank/DDBJ whole genome shotgun (WGS) entry which is preliminary data.</text>
</comment>
<dbReference type="InterPro" id="IPR013103">
    <property type="entry name" value="RVT_2"/>
</dbReference>
<keyword evidence="1" id="KW-0175">Coiled coil</keyword>
<dbReference type="AlphaFoldDB" id="A0A6L2NTT0"/>
<protein>
    <recommendedName>
        <fullName evidence="2">Reverse transcriptase Ty1/copia-type domain-containing protein</fullName>
    </recommendedName>
</protein>
<feature type="non-terminal residue" evidence="3">
    <location>
        <position position="1"/>
    </location>
</feature>
<dbReference type="Pfam" id="PF07727">
    <property type="entry name" value="RVT_2"/>
    <property type="match status" value="1"/>
</dbReference>
<dbReference type="InterPro" id="IPR043502">
    <property type="entry name" value="DNA/RNA_pol_sf"/>
</dbReference>
<name>A0A6L2NTT0_TANCI</name>
<proteinExistence type="predicted"/>
<dbReference type="EMBL" id="BKCJ010009986">
    <property type="protein sequence ID" value="GEU89543.1"/>
    <property type="molecule type" value="Genomic_DNA"/>
</dbReference>
<evidence type="ECO:0000259" key="2">
    <source>
        <dbReference type="Pfam" id="PF07727"/>
    </source>
</evidence>
<reference evidence="3" key="1">
    <citation type="journal article" date="2019" name="Sci. Rep.">
        <title>Draft genome of Tanacetum cinerariifolium, the natural source of mosquito coil.</title>
        <authorList>
            <person name="Yamashiro T."/>
            <person name="Shiraishi A."/>
            <person name="Satake H."/>
            <person name="Nakayama K."/>
        </authorList>
    </citation>
    <scope>NUCLEOTIDE SEQUENCE</scope>
</reference>
<sequence>NNVNAVGPIVPTAGQNYSNSTNPISAVVPSNTNTSLQDASQRLTMLEREDIAYSDHENIGVESDFNNLEPSITKVWILVDLPHGKRAIDTKWIYRNKKDERSIVVRNIARLVAQGHTQEEGIDYEEVFAPVERIKAIRLFLAYASFMGFMVYQMDVKSAFLYGTIEEGVCVCQPPGFEDPDHPNKVYKVVKALYGLHQAPRAWYETLASYLLENDFYIGHMDQTLFIKKQKGDILLVQIYVKQKEDGIFISQDKYVAEILKKFRLTKGKSAITPIDTEKPLLKDPDGEDVDVHIYRSMIGSLKYLTSSRPDIMFTFWNTAAVKQSNDVTRLQALVDKKKVVVTEAAIRDALHLYDAEGVDCLPNKKIFTTLARMGRKFNFSKYIFESLVRNVVSSSKVYMYPRVGKGCSWVETPLFDGMLVVREPEEQGDTEEQGNDDNAAEEPVTVVSEDDVEDQSIQSPLPILHHHNNLKIYHPHHKHNLLHHNHNLQPQLKHRGSSRSRDYKVKNNGEVAGEVQQGRIIDELDKDKGAVLMSEKEEKETEEVQDITGNAQVEGRQAEIYQINIDHAAKVLSMQDDEPKIQDAVEVVTTVKLIIEVIAAVSETVSAAAVVPAAVTETVSAAAVVPIVTAVPIKSKDKGKGIMVEEPKPMKKKQQVKLDEAYARKLHKELNQYIDWEVSMDHVKQKAKDNPYVQRYQTMKKRPQTEAQARRNMMMYLKNTTGFRMDYFKGMSYIEEEENRAIASINETLAQKAAKSRRLNEECEDVEDLKQHLEIVPDEDDDIYTEATPLSRKVPVMDYQIVHFNNKPHYKIIRADETHQLYVSFITLLKNFDREDLESLWSIVKERFFTSKPNNFSDDFLLTTLKAMFGRPDGQDQVWMNQRSVHGQAKVKSWKLLESCGVHIVALTTTQLIMLVERRYPLSRFTLD</sequence>
<dbReference type="SUPFAM" id="SSF56672">
    <property type="entry name" value="DNA/RNA polymerases"/>
    <property type="match status" value="1"/>
</dbReference>
<accession>A0A6L2NTT0</accession>
<organism evidence="3">
    <name type="scientific">Tanacetum cinerariifolium</name>
    <name type="common">Dalmatian daisy</name>
    <name type="synonym">Chrysanthemum cinerariifolium</name>
    <dbReference type="NCBI Taxonomy" id="118510"/>
    <lineage>
        <taxon>Eukaryota</taxon>
        <taxon>Viridiplantae</taxon>
        <taxon>Streptophyta</taxon>
        <taxon>Embryophyta</taxon>
        <taxon>Tracheophyta</taxon>
        <taxon>Spermatophyta</taxon>
        <taxon>Magnoliopsida</taxon>
        <taxon>eudicotyledons</taxon>
        <taxon>Gunneridae</taxon>
        <taxon>Pentapetalae</taxon>
        <taxon>asterids</taxon>
        <taxon>campanulids</taxon>
        <taxon>Asterales</taxon>
        <taxon>Asteraceae</taxon>
        <taxon>Asteroideae</taxon>
        <taxon>Anthemideae</taxon>
        <taxon>Anthemidinae</taxon>
        <taxon>Tanacetum</taxon>
    </lineage>
</organism>
<evidence type="ECO:0000313" key="3">
    <source>
        <dbReference type="EMBL" id="GEU89543.1"/>
    </source>
</evidence>
<feature type="domain" description="Reverse transcriptase Ty1/copia-type" evidence="2">
    <location>
        <begin position="74"/>
        <end position="242"/>
    </location>
</feature>